<name>A0ABU7DCP2_9TELE</name>
<accession>A0ABU7DCP2</accession>
<keyword evidence="3" id="KW-1185">Reference proteome</keyword>
<gene>
    <name evidence="2" type="ORF">CHARACLAT_028348</name>
</gene>
<evidence type="ECO:0000256" key="1">
    <source>
        <dbReference type="SAM" id="MobiDB-lite"/>
    </source>
</evidence>
<evidence type="ECO:0000313" key="2">
    <source>
        <dbReference type="EMBL" id="MED6272255.1"/>
    </source>
</evidence>
<reference evidence="2 3" key="1">
    <citation type="submission" date="2021-06" db="EMBL/GenBank/DDBJ databases">
        <authorList>
            <person name="Palmer J.M."/>
        </authorList>
    </citation>
    <scope>NUCLEOTIDE SEQUENCE [LARGE SCALE GENOMIC DNA]</scope>
    <source>
        <strain evidence="2 3">CL_MEX2019</strain>
        <tissue evidence="2">Muscle</tissue>
    </source>
</reference>
<dbReference type="Gene3D" id="2.170.15.10">
    <property type="entry name" value="Proaerolysin, chain A, domain 3"/>
    <property type="match status" value="1"/>
</dbReference>
<proteinExistence type="predicted"/>
<comment type="caution">
    <text evidence="2">The sequence shown here is derived from an EMBL/GenBank/DDBJ whole genome shotgun (WGS) entry which is preliminary data.</text>
</comment>
<evidence type="ECO:0000313" key="3">
    <source>
        <dbReference type="Proteomes" id="UP001352852"/>
    </source>
</evidence>
<organism evidence="2 3">
    <name type="scientific">Characodon lateralis</name>
    <dbReference type="NCBI Taxonomy" id="208331"/>
    <lineage>
        <taxon>Eukaryota</taxon>
        <taxon>Metazoa</taxon>
        <taxon>Chordata</taxon>
        <taxon>Craniata</taxon>
        <taxon>Vertebrata</taxon>
        <taxon>Euteleostomi</taxon>
        <taxon>Actinopterygii</taxon>
        <taxon>Neopterygii</taxon>
        <taxon>Teleostei</taxon>
        <taxon>Neoteleostei</taxon>
        <taxon>Acanthomorphata</taxon>
        <taxon>Ovalentaria</taxon>
        <taxon>Atherinomorphae</taxon>
        <taxon>Cyprinodontiformes</taxon>
        <taxon>Goodeidae</taxon>
        <taxon>Characodon</taxon>
    </lineage>
</organism>
<feature type="region of interest" description="Disordered" evidence="1">
    <location>
        <begin position="68"/>
        <end position="101"/>
    </location>
</feature>
<dbReference type="EMBL" id="JAHUTJ010020153">
    <property type="protein sequence ID" value="MED6272255.1"/>
    <property type="molecule type" value="Genomic_DNA"/>
</dbReference>
<dbReference type="Proteomes" id="UP001352852">
    <property type="component" value="Unassembled WGS sequence"/>
</dbReference>
<protein>
    <submittedName>
        <fullName evidence="2">Uncharacterized protein</fullName>
    </submittedName>
</protein>
<sequence length="101" mass="11675">MEKTWKIDRETRNGSISTMTAKVPILGPGNVDFTKEQTVTFSEGTTMVESISHTVTIELSVPLMCCEDRRQEDDGRHPVHRQAEQDQPQRRHPLDLRHRHL</sequence>